<name>A0A6B2R0B8_9BURK</name>
<dbReference type="Pfam" id="PF11943">
    <property type="entry name" value="DUF3460"/>
    <property type="match status" value="1"/>
</dbReference>
<organism evidence="1">
    <name type="scientific">Sheuella amnicola</name>
    <dbReference type="NCBI Taxonomy" id="2707330"/>
    <lineage>
        <taxon>Bacteria</taxon>
        <taxon>Pseudomonadati</taxon>
        <taxon>Pseudomonadota</taxon>
        <taxon>Betaproteobacteria</taxon>
        <taxon>Burkholderiales</taxon>
        <taxon>Alcaligenaceae</taxon>
        <taxon>Sheuella</taxon>
    </lineage>
</organism>
<dbReference type="InterPro" id="IPR021853">
    <property type="entry name" value="DUF3460"/>
</dbReference>
<gene>
    <name evidence="1" type="ORF">G3I67_13365</name>
</gene>
<accession>A0A6B2R0B8</accession>
<sequence>MAKHYISEITQFLQDYKKNHPDVEKRQREGRARLWDKAQDAELADGFKQARVRQNPYVYQNN</sequence>
<proteinExistence type="predicted"/>
<dbReference type="AlphaFoldDB" id="A0A6B2R0B8"/>
<dbReference type="RefSeq" id="WP_163656034.1">
    <property type="nucleotide sequence ID" value="NZ_JAAGRN010000010.1"/>
</dbReference>
<comment type="caution">
    <text evidence="1">The sequence shown here is derived from an EMBL/GenBank/DDBJ whole genome shotgun (WGS) entry which is preliminary data.</text>
</comment>
<protein>
    <submittedName>
        <fullName evidence="1">DUF3460 family protein</fullName>
    </submittedName>
</protein>
<evidence type="ECO:0000313" key="1">
    <source>
        <dbReference type="EMBL" id="NDY84216.1"/>
    </source>
</evidence>
<dbReference type="EMBL" id="JAAGRN010000010">
    <property type="protein sequence ID" value="NDY84216.1"/>
    <property type="molecule type" value="Genomic_DNA"/>
</dbReference>
<reference evidence="1" key="1">
    <citation type="submission" date="2020-02" db="EMBL/GenBank/DDBJ databases">
        <authorList>
            <person name="Chen W.-M."/>
        </authorList>
    </citation>
    <scope>NUCLEOTIDE SEQUENCE</scope>
    <source>
        <strain evidence="1">NBD-18</strain>
    </source>
</reference>